<feature type="compositionally biased region" description="Pro residues" evidence="1">
    <location>
        <begin position="873"/>
        <end position="886"/>
    </location>
</feature>
<reference evidence="2" key="3">
    <citation type="submission" date="2024-01" db="EMBL/GenBank/DDBJ databases">
        <authorList>
            <person name="Coelho M.A."/>
            <person name="David-Palma M."/>
            <person name="Shea T."/>
            <person name="Sun S."/>
            <person name="Cuomo C.A."/>
            <person name="Heitman J."/>
        </authorList>
    </citation>
    <scope>NUCLEOTIDE SEQUENCE</scope>
    <source>
        <strain evidence="2">CBS 7841</strain>
    </source>
</reference>
<feature type="compositionally biased region" description="Low complexity" evidence="1">
    <location>
        <begin position="135"/>
        <end position="145"/>
    </location>
</feature>
<feature type="compositionally biased region" description="Polar residues" evidence="1">
    <location>
        <begin position="925"/>
        <end position="946"/>
    </location>
</feature>
<dbReference type="KEGG" id="cdep:91084328"/>
<dbReference type="EMBL" id="CP143784">
    <property type="protein sequence ID" value="WVN84975.1"/>
    <property type="molecule type" value="Genomic_DNA"/>
</dbReference>
<feature type="compositionally biased region" description="Polar residues" evidence="1">
    <location>
        <begin position="513"/>
        <end position="526"/>
    </location>
</feature>
<reference evidence="2" key="1">
    <citation type="submission" date="2016-06" db="EMBL/GenBank/DDBJ databases">
        <authorList>
            <person name="Cuomo C."/>
            <person name="Litvintseva A."/>
            <person name="Heitman J."/>
            <person name="Chen Y."/>
            <person name="Sun S."/>
            <person name="Springer D."/>
            <person name="Dromer F."/>
            <person name="Young S."/>
            <person name="Zeng Q."/>
            <person name="Chapman S."/>
            <person name="Gujja S."/>
            <person name="Saif S."/>
            <person name="Birren B."/>
        </authorList>
    </citation>
    <scope>NUCLEOTIDE SEQUENCE</scope>
    <source>
        <strain evidence="2">CBS 7841</strain>
    </source>
</reference>
<keyword evidence="3" id="KW-1185">Reference proteome</keyword>
<dbReference type="AlphaFoldDB" id="A0A1E3IZJ6"/>
<feature type="region of interest" description="Disordered" evidence="1">
    <location>
        <begin position="124"/>
        <end position="267"/>
    </location>
</feature>
<sequence>MNEPWANSSWPTPAKPTVSSPLHSPKQDNPPATTLDNDPWAPINYDPAITFPSKHQGSTPAIEKKLDLPGWDDHVTWDTKEPTRTASPAIPLSPTGLIKNEAGPDIWMEEAAKPDTAANKMLSMRNTEDIPAYDSSSPSTSKKTPLNVAASPVVHSPTLNDPSARPTPAITKVDPFTTSSDPLTDVSGGFGDEFGGFSSFDMKRPASGDDPWSTGERNQNQGWSDWGETSLPQPSASLTDRGHSGSEGQQETIIEDKQYNEGWSSSPRKVIAFEDSMHNDKEDDDWKEAQRKIRIQEKRAPRETIESLRKSWMALAECIIEDGPELEKKTGAEELMFEKTVKTVYDDAAEILRSLSVIPPEINTYPPVLSSLTTHERFTYALHRPNPDPESSFLATASSVSRRPKRVDPLTTSLSFSGEGWMSRSKLGEPESKEFTAGAEAEGKEESKSRWSFWGRRPQNERQLTTSGGGILEIKSIASTSTGGADTRPSTEDKPPIAPSRPPSVAGTLPASRLNSPASSTISPHITENPPPIPPGQPQPQAPSAVSRFFGRLGRKTSSIQSVQREIQIDSKDLELSASDFSFLAEVPSMTKPSPNQGIADLLSLEPGANEPIASLENLLNSKTIPLPKPLAPPPQSFARGMGIQERKTSGEFVGRDNSLVSPEIDLLGELDFTGQKTVTPPVFTGSGSSTNRATRDSVGSTWGECESLVSPPYTAHSSSSGATLGTKAPVEASQSQFLSTILPQPSSNTTSQLTMHMSSDMSQSEPLVGTAQNYYETSDFEDFGGFNSSQLKTDINFDDFGDFPTLIPAPSTSPAPLPVSTPSTSHSSLNLFTSKPLPKPQNTLPKPVLDHRATLNLLTNTNSLKGKRWPAPSSPIPPTLEPPPKGTTTGVGGFPFLTLPPGSKARDNLLDDSSDTPSEPPRPSTQGLIPTPSRSLSSTPVQPATVTKPAPSRTGLSQQDLSFFDGL</sequence>
<name>A0A1E3IZJ6_9TREE</name>
<reference evidence="2" key="2">
    <citation type="journal article" date="2022" name="Elife">
        <title>Obligate sexual reproduction of a homothallic fungus closely related to the Cryptococcus pathogenic species complex.</title>
        <authorList>
            <person name="Passer A.R."/>
            <person name="Clancey S.A."/>
            <person name="Shea T."/>
            <person name="David-Palma M."/>
            <person name="Averette A.F."/>
            <person name="Boekhout T."/>
            <person name="Porcel B.M."/>
            <person name="Nowrousian M."/>
            <person name="Cuomo C.A."/>
            <person name="Sun S."/>
            <person name="Heitman J."/>
            <person name="Coelho M.A."/>
        </authorList>
    </citation>
    <scope>NUCLEOTIDE SEQUENCE</scope>
    <source>
        <strain evidence="2">CBS 7841</strain>
    </source>
</reference>
<feature type="region of interest" description="Disordered" evidence="1">
    <location>
        <begin position="860"/>
        <end position="968"/>
    </location>
</feature>
<feature type="compositionally biased region" description="Pro residues" evidence="1">
    <location>
        <begin position="529"/>
        <end position="541"/>
    </location>
</feature>
<feature type="compositionally biased region" description="Polar residues" evidence="1">
    <location>
        <begin position="686"/>
        <end position="699"/>
    </location>
</feature>
<accession>A0A1E3IZJ6</accession>
<gene>
    <name evidence="2" type="ORF">L203_100112</name>
</gene>
<feature type="region of interest" description="Disordered" evidence="1">
    <location>
        <begin position="1"/>
        <end position="99"/>
    </location>
</feature>
<feature type="compositionally biased region" description="Polar residues" evidence="1">
    <location>
        <begin position="821"/>
        <end position="834"/>
    </location>
</feature>
<dbReference type="Proteomes" id="UP000094043">
    <property type="component" value="Chromosome 1"/>
</dbReference>
<protein>
    <submittedName>
        <fullName evidence="2">Uncharacterized protein</fullName>
    </submittedName>
</protein>
<dbReference type="RefSeq" id="XP_066065676.1">
    <property type="nucleotide sequence ID" value="XM_066209579.1"/>
</dbReference>
<feature type="region of interest" description="Disordered" evidence="1">
    <location>
        <begin position="679"/>
        <end position="699"/>
    </location>
</feature>
<feature type="region of interest" description="Disordered" evidence="1">
    <location>
        <begin position="384"/>
        <end position="544"/>
    </location>
</feature>
<dbReference type="GeneID" id="91084328"/>
<evidence type="ECO:0000256" key="1">
    <source>
        <dbReference type="SAM" id="MobiDB-lite"/>
    </source>
</evidence>
<evidence type="ECO:0000313" key="2">
    <source>
        <dbReference type="EMBL" id="WVN84975.1"/>
    </source>
</evidence>
<dbReference type="VEuPathDB" id="FungiDB:L203_00224"/>
<feature type="compositionally biased region" description="Basic and acidic residues" evidence="1">
    <location>
        <begin position="62"/>
        <end position="83"/>
    </location>
</feature>
<dbReference type="OrthoDB" id="2594812at2759"/>
<evidence type="ECO:0000313" key="3">
    <source>
        <dbReference type="Proteomes" id="UP000094043"/>
    </source>
</evidence>
<feature type="region of interest" description="Disordered" evidence="1">
    <location>
        <begin position="810"/>
        <end position="848"/>
    </location>
</feature>
<feature type="compositionally biased region" description="Polar residues" evidence="1">
    <location>
        <begin position="1"/>
        <end position="22"/>
    </location>
</feature>
<organism evidence="2 3">
    <name type="scientific">Cryptococcus depauperatus CBS 7841</name>
    <dbReference type="NCBI Taxonomy" id="1295531"/>
    <lineage>
        <taxon>Eukaryota</taxon>
        <taxon>Fungi</taxon>
        <taxon>Dikarya</taxon>
        <taxon>Basidiomycota</taxon>
        <taxon>Agaricomycotina</taxon>
        <taxon>Tremellomycetes</taxon>
        <taxon>Tremellales</taxon>
        <taxon>Cryptococcaceae</taxon>
        <taxon>Cryptococcus</taxon>
    </lineage>
</organism>
<proteinExistence type="predicted"/>